<evidence type="ECO:0000313" key="4">
    <source>
        <dbReference type="EMBL" id="TGY40459.1"/>
    </source>
</evidence>
<evidence type="ECO:0000256" key="2">
    <source>
        <dbReference type="ARBA" id="ARBA00023315"/>
    </source>
</evidence>
<dbReference type="InterPro" id="IPR016181">
    <property type="entry name" value="Acyl_CoA_acyltransferase"/>
</dbReference>
<keyword evidence="5" id="KW-1185">Reference proteome</keyword>
<dbReference type="SUPFAM" id="SSF55729">
    <property type="entry name" value="Acyl-CoA N-acyltransferases (Nat)"/>
    <property type="match status" value="1"/>
</dbReference>
<dbReference type="GO" id="GO:0016747">
    <property type="term" value="F:acyltransferase activity, transferring groups other than amino-acyl groups"/>
    <property type="evidence" value="ECO:0007669"/>
    <property type="project" value="InterPro"/>
</dbReference>
<dbReference type="InterPro" id="IPR000182">
    <property type="entry name" value="GNAT_dom"/>
</dbReference>
<organism evidence="4 5">
    <name type="scientific">Clostridium sartagoforme</name>
    <dbReference type="NCBI Taxonomy" id="84031"/>
    <lineage>
        <taxon>Bacteria</taxon>
        <taxon>Bacillati</taxon>
        <taxon>Bacillota</taxon>
        <taxon>Clostridia</taxon>
        <taxon>Eubacteriales</taxon>
        <taxon>Clostridiaceae</taxon>
        <taxon>Clostridium</taxon>
    </lineage>
</organism>
<dbReference type="OrthoDB" id="87541at2"/>
<dbReference type="Pfam" id="PF00583">
    <property type="entry name" value="Acetyltransf_1"/>
    <property type="match status" value="1"/>
</dbReference>
<name>A0A4S2DEQ8_9CLOT</name>
<dbReference type="Proteomes" id="UP000306888">
    <property type="component" value="Unassembled WGS sequence"/>
</dbReference>
<sequence length="152" mass="17972">MDNLEFVTGAKELIDLVKPLWEKLNKHHEVNSIYFSDKYKNNTFEKRKVKFLSDKTSKVKVDLIRDIEKDIYVGYCVSTVDVDLVGEIDSLFIEKEYRKYGLGDKLMQRAIEWLDDNKVKSKILGVVEGNENVLEFYKRHGFYKRTIVLERI</sequence>
<dbReference type="PANTHER" id="PTHR43420">
    <property type="entry name" value="ACETYLTRANSFERASE"/>
    <property type="match status" value="1"/>
</dbReference>
<dbReference type="AlphaFoldDB" id="A0A4S2DEQ8"/>
<comment type="caution">
    <text evidence="4">The sequence shown here is derived from an EMBL/GenBank/DDBJ whole genome shotgun (WGS) entry which is preliminary data.</text>
</comment>
<dbReference type="RefSeq" id="WP_136008059.1">
    <property type="nucleotide sequence ID" value="NZ_SRYR01000013.1"/>
</dbReference>
<gene>
    <name evidence="4" type="ORF">E5347_15115</name>
</gene>
<keyword evidence="2" id="KW-0012">Acyltransferase</keyword>
<dbReference type="CDD" id="cd04301">
    <property type="entry name" value="NAT_SF"/>
    <property type="match status" value="1"/>
</dbReference>
<proteinExistence type="predicted"/>
<reference evidence="4 5" key="1">
    <citation type="submission" date="2019-04" db="EMBL/GenBank/DDBJ databases">
        <title>Microbes associate with the intestines of laboratory mice.</title>
        <authorList>
            <person name="Navarre W."/>
            <person name="Wong E."/>
            <person name="Huang K."/>
            <person name="Tropini C."/>
            <person name="Ng K."/>
            <person name="Yu B."/>
        </authorList>
    </citation>
    <scope>NUCLEOTIDE SEQUENCE [LARGE SCALE GENOMIC DNA]</scope>
    <source>
        <strain evidence="4 5">NM50_B9-20</strain>
    </source>
</reference>
<accession>A0A4S2DEQ8</accession>
<evidence type="ECO:0000259" key="3">
    <source>
        <dbReference type="PROSITE" id="PS51186"/>
    </source>
</evidence>
<dbReference type="Gene3D" id="3.40.630.30">
    <property type="match status" value="1"/>
</dbReference>
<evidence type="ECO:0000256" key="1">
    <source>
        <dbReference type="ARBA" id="ARBA00022679"/>
    </source>
</evidence>
<evidence type="ECO:0000313" key="5">
    <source>
        <dbReference type="Proteomes" id="UP000306888"/>
    </source>
</evidence>
<dbReference type="PANTHER" id="PTHR43420:SF12">
    <property type="entry name" value="N-ACETYLTRANSFERASE DOMAIN-CONTAINING PROTEIN"/>
    <property type="match status" value="1"/>
</dbReference>
<protein>
    <submittedName>
        <fullName evidence="4">GNAT family N-acetyltransferase</fullName>
    </submittedName>
</protein>
<dbReference type="InterPro" id="IPR050680">
    <property type="entry name" value="YpeA/RimI_acetyltransf"/>
</dbReference>
<dbReference type="PROSITE" id="PS51186">
    <property type="entry name" value="GNAT"/>
    <property type="match status" value="1"/>
</dbReference>
<dbReference type="EMBL" id="SRYR01000013">
    <property type="protein sequence ID" value="TGY40459.1"/>
    <property type="molecule type" value="Genomic_DNA"/>
</dbReference>
<feature type="domain" description="N-acetyltransferase" evidence="3">
    <location>
        <begin position="12"/>
        <end position="152"/>
    </location>
</feature>
<keyword evidence="1 4" id="KW-0808">Transferase</keyword>